<feature type="transmembrane region" description="Helical" evidence="9">
    <location>
        <begin position="159"/>
        <end position="182"/>
    </location>
</feature>
<dbReference type="PROSITE" id="PS50263">
    <property type="entry name" value="CN_HYDROLASE"/>
    <property type="match status" value="1"/>
</dbReference>
<reference evidence="12" key="1">
    <citation type="submission" date="2018-04" db="EMBL/GenBank/DDBJ databases">
        <authorList>
            <person name="Lucker S."/>
            <person name="Sakoula D."/>
        </authorList>
    </citation>
    <scope>NUCLEOTIDE SEQUENCE [LARGE SCALE GENOMIC DNA]</scope>
</reference>
<dbReference type="Gene3D" id="3.60.110.10">
    <property type="entry name" value="Carbon-nitrogen hydrolase"/>
    <property type="match status" value="1"/>
</dbReference>
<evidence type="ECO:0000313" key="12">
    <source>
        <dbReference type="Proteomes" id="UP000248168"/>
    </source>
</evidence>
<evidence type="ECO:0000256" key="1">
    <source>
        <dbReference type="ARBA" id="ARBA00004651"/>
    </source>
</evidence>
<dbReference type="EC" id="2.3.1.269" evidence="9"/>
<dbReference type="AlphaFoldDB" id="A0A330L7T4"/>
<dbReference type="HAMAP" id="MF_01148">
    <property type="entry name" value="Lnt"/>
    <property type="match status" value="1"/>
</dbReference>
<dbReference type="PANTHER" id="PTHR38686">
    <property type="entry name" value="APOLIPOPROTEIN N-ACYLTRANSFERASE"/>
    <property type="match status" value="1"/>
</dbReference>
<feature type="transmembrane region" description="Helical" evidence="9">
    <location>
        <begin position="6"/>
        <end position="36"/>
    </location>
</feature>
<dbReference type="EMBL" id="OUNR01000016">
    <property type="protein sequence ID" value="SPP65311.1"/>
    <property type="molecule type" value="Genomic_DNA"/>
</dbReference>
<feature type="transmembrane region" description="Helical" evidence="9">
    <location>
        <begin position="48"/>
        <end position="69"/>
    </location>
</feature>
<dbReference type="SUPFAM" id="SSF56317">
    <property type="entry name" value="Carbon-nitrogen hydrolase"/>
    <property type="match status" value="1"/>
</dbReference>
<evidence type="ECO:0000313" key="11">
    <source>
        <dbReference type="EMBL" id="SPP65311.1"/>
    </source>
</evidence>
<dbReference type="InterPro" id="IPR003010">
    <property type="entry name" value="C-N_Hydrolase"/>
</dbReference>
<evidence type="ECO:0000259" key="10">
    <source>
        <dbReference type="PROSITE" id="PS50263"/>
    </source>
</evidence>
<evidence type="ECO:0000256" key="3">
    <source>
        <dbReference type="ARBA" id="ARBA00022475"/>
    </source>
</evidence>
<dbReference type="Pfam" id="PF20154">
    <property type="entry name" value="LNT_N"/>
    <property type="match status" value="1"/>
</dbReference>
<dbReference type="CDD" id="cd07571">
    <property type="entry name" value="ALP_N-acyl_transferase"/>
    <property type="match status" value="1"/>
</dbReference>
<proteinExistence type="inferred from homology"/>
<evidence type="ECO:0000256" key="9">
    <source>
        <dbReference type="HAMAP-Rule" id="MF_01148"/>
    </source>
</evidence>
<keyword evidence="11" id="KW-0449">Lipoprotein</keyword>
<feature type="transmembrane region" description="Helical" evidence="9">
    <location>
        <begin position="114"/>
        <end position="139"/>
    </location>
</feature>
<keyword evidence="6 9" id="KW-1133">Transmembrane helix</keyword>
<dbReference type="InterPro" id="IPR036526">
    <property type="entry name" value="C-N_Hydrolase_sf"/>
</dbReference>
<name>A0A330L7T4_9BACT</name>
<dbReference type="GO" id="GO:0005886">
    <property type="term" value="C:plasma membrane"/>
    <property type="evidence" value="ECO:0007669"/>
    <property type="project" value="UniProtKB-SubCell"/>
</dbReference>
<comment type="function">
    <text evidence="9">Catalyzes the phospholipid dependent N-acylation of the N-terminal cysteine of apolipoprotein, the last step in lipoprotein maturation.</text>
</comment>
<protein>
    <recommendedName>
        <fullName evidence="9">Apolipoprotein N-acyltransferase</fullName>
        <shortName evidence="9">ALP N-acyltransferase</shortName>
        <ecNumber evidence="9">2.3.1.269</ecNumber>
    </recommendedName>
</protein>
<evidence type="ECO:0000256" key="2">
    <source>
        <dbReference type="ARBA" id="ARBA00010065"/>
    </source>
</evidence>
<accession>A0A330L7T4</accession>
<comment type="similarity">
    <text evidence="2 9">Belongs to the CN hydrolase family. Apolipoprotein N-acyltransferase subfamily.</text>
</comment>
<evidence type="ECO:0000256" key="6">
    <source>
        <dbReference type="ARBA" id="ARBA00022989"/>
    </source>
</evidence>
<keyword evidence="5 9" id="KW-0812">Transmembrane</keyword>
<organism evidence="11 12">
    <name type="scientific">Nitrospira lenta</name>
    <dbReference type="NCBI Taxonomy" id="1436998"/>
    <lineage>
        <taxon>Bacteria</taxon>
        <taxon>Pseudomonadati</taxon>
        <taxon>Nitrospirota</taxon>
        <taxon>Nitrospiria</taxon>
        <taxon>Nitrospirales</taxon>
        <taxon>Nitrospiraceae</taxon>
        <taxon>Nitrospira</taxon>
    </lineage>
</organism>
<dbReference type="GO" id="GO:0016410">
    <property type="term" value="F:N-acyltransferase activity"/>
    <property type="evidence" value="ECO:0007669"/>
    <property type="project" value="UniProtKB-UniRule"/>
</dbReference>
<keyword evidence="12" id="KW-1185">Reference proteome</keyword>
<dbReference type="RefSeq" id="WP_245924432.1">
    <property type="nucleotide sequence ID" value="NZ_OUNR01000016.1"/>
</dbReference>
<evidence type="ECO:0000256" key="7">
    <source>
        <dbReference type="ARBA" id="ARBA00023136"/>
    </source>
</evidence>
<dbReference type="InterPro" id="IPR045378">
    <property type="entry name" value="LNT_N"/>
</dbReference>
<keyword evidence="4 9" id="KW-0808">Transferase</keyword>
<dbReference type="InterPro" id="IPR004563">
    <property type="entry name" value="Apolipo_AcylTrfase"/>
</dbReference>
<dbReference type="Proteomes" id="UP000248168">
    <property type="component" value="Unassembled WGS sequence"/>
</dbReference>
<comment type="pathway">
    <text evidence="9">Protein modification; lipoprotein biosynthesis (N-acyl transfer).</text>
</comment>
<dbReference type="GO" id="GO:0042158">
    <property type="term" value="P:lipoprotein biosynthetic process"/>
    <property type="evidence" value="ECO:0007669"/>
    <property type="project" value="UniProtKB-UniRule"/>
</dbReference>
<feature type="domain" description="CN hydrolase" evidence="10">
    <location>
        <begin position="234"/>
        <end position="493"/>
    </location>
</feature>
<gene>
    <name evidence="9 11" type="primary">lnt</name>
    <name evidence="11" type="ORF">NITLEN_30225</name>
</gene>
<evidence type="ECO:0000256" key="4">
    <source>
        <dbReference type="ARBA" id="ARBA00022679"/>
    </source>
</evidence>
<comment type="catalytic activity">
    <reaction evidence="9">
        <text>N-terminal S-1,2-diacyl-sn-glyceryl-L-cysteinyl-[lipoprotein] + a glycerophospholipid = N-acyl-S-1,2-diacyl-sn-glyceryl-L-cysteinyl-[lipoprotein] + a 2-acyl-sn-glycero-3-phospholipid + H(+)</text>
        <dbReference type="Rhea" id="RHEA:48228"/>
        <dbReference type="Rhea" id="RHEA-COMP:14681"/>
        <dbReference type="Rhea" id="RHEA-COMP:14684"/>
        <dbReference type="ChEBI" id="CHEBI:15378"/>
        <dbReference type="ChEBI" id="CHEBI:136912"/>
        <dbReference type="ChEBI" id="CHEBI:140656"/>
        <dbReference type="ChEBI" id="CHEBI:140657"/>
        <dbReference type="ChEBI" id="CHEBI:140660"/>
        <dbReference type="EC" id="2.3.1.269"/>
    </reaction>
</comment>
<keyword evidence="3 9" id="KW-1003">Cell membrane</keyword>
<evidence type="ECO:0000256" key="5">
    <source>
        <dbReference type="ARBA" id="ARBA00022692"/>
    </source>
</evidence>
<dbReference type="InParanoid" id="A0A330L7T4"/>
<sequence length="539" mass="60213">MRVRQLILACISGLLLPLCFPKFDLGLLAWVALIPLHIALDSATRRRAFWIGCLTGTIGFTGIMVWVVTVMTTYGKVPLPVSSVILLLLTAYLGLYVGIYSWSVVWLREFLPRYGIFFSPCVWVSLELLRTYAFSGFPWSLLGYSQYRELEIIQVADHLGVYGVSFLIILVNLTLAEMLLWLMPFFRGFRPKKLPWELATITSLLMLLTYGYGESLLTGSALPTPKGVVTVGLVQPNIDQVMKWDSAYRDETMHRFDRLTGQFGETTDLIVWPEAATPFIFEREKDYQLQLMALADRAKAPILFGSPALRFYPDRRPYLLNSAYLLSADGTILGRYDKHHLVPFGEYIPLKSSLLFFLDKLVEGIGDFEAGPGGTTLSLTPKATIREDGTSVPSRPVKFGVAICYEVIFPDLVRQLAVNGAEFLVTITNDGWFGHSSAPAQHFSMVVFRSVENHLAFARSANTGITGAVDPYGRILHATGLYTEESVRVTIPVWQPRTFYSRYGDVFAYGCVVICALLCLISLLRPKEPVHGTTAITPV</sequence>
<dbReference type="UniPathway" id="UPA00666"/>
<evidence type="ECO:0000256" key="8">
    <source>
        <dbReference type="ARBA" id="ARBA00023315"/>
    </source>
</evidence>
<keyword evidence="8 9" id="KW-0012">Acyltransferase</keyword>
<dbReference type="PANTHER" id="PTHR38686:SF1">
    <property type="entry name" value="APOLIPOPROTEIN N-ACYLTRANSFERASE"/>
    <property type="match status" value="1"/>
</dbReference>
<comment type="subcellular location">
    <subcellularLocation>
        <location evidence="1 9">Cell membrane</location>
        <topology evidence="1 9">Multi-pass membrane protein</topology>
    </subcellularLocation>
</comment>
<dbReference type="Pfam" id="PF00795">
    <property type="entry name" value="CN_hydrolase"/>
    <property type="match status" value="1"/>
</dbReference>
<feature type="transmembrane region" description="Helical" evidence="9">
    <location>
        <begin position="506"/>
        <end position="524"/>
    </location>
</feature>
<feature type="transmembrane region" description="Helical" evidence="9">
    <location>
        <begin position="81"/>
        <end position="102"/>
    </location>
</feature>
<dbReference type="FunCoup" id="A0A330L7T4">
    <property type="interactions" value="299"/>
</dbReference>
<keyword evidence="7 9" id="KW-0472">Membrane</keyword>
<dbReference type="NCBIfam" id="TIGR00546">
    <property type="entry name" value="lnt"/>
    <property type="match status" value="1"/>
</dbReference>